<keyword evidence="5" id="KW-1185">Reference proteome</keyword>
<dbReference type="SUPFAM" id="SSF48403">
    <property type="entry name" value="Ankyrin repeat"/>
    <property type="match status" value="1"/>
</dbReference>
<reference evidence="4" key="1">
    <citation type="journal article" date="2020" name="Stud. Mycol.">
        <title>101 Dothideomycetes genomes: a test case for predicting lifestyles and emergence of pathogens.</title>
        <authorList>
            <person name="Haridas S."/>
            <person name="Albert R."/>
            <person name="Binder M."/>
            <person name="Bloem J."/>
            <person name="Labutti K."/>
            <person name="Salamov A."/>
            <person name="Andreopoulos B."/>
            <person name="Baker S."/>
            <person name="Barry K."/>
            <person name="Bills G."/>
            <person name="Bluhm B."/>
            <person name="Cannon C."/>
            <person name="Castanera R."/>
            <person name="Culley D."/>
            <person name="Daum C."/>
            <person name="Ezra D."/>
            <person name="Gonzalez J."/>
            <person name="Henrissat B."/>
            <person name="Kuo A."/>
            <person name="Liang C."/>
            <person name="Lipzen A."/>
            <person name="Lutzoni F."/>
            <person name="Magnuson J."/>
            <person name="Mondo S."/>
            <person name="Nolan M."/>
            <person name="Ohm R."/>
            <person name="Pangilinan J."/>
            <person name="Park H.-J."/>
            <person name="Ramirez L."/>
            <person name="Alfaro M."/>
            <person name="Sun H."/>
            <person name="Tritt A."/>
            <person name="Yoshinaga Y."/>
            <person name="Zwiers L.-H."/>
            <person name="Turgeon B."/>
            <person name="Goodwin S."/>
            <person name="Spatafora J."/>
            <person name="Crous P."/>
            <person name="Grigoriev I."/>
        </authorList>
    </citation>
    <scope>NUCLEOTIDE SEQUENCE</scope>
    <source>
        <strain evidence="4">ATCC 36951</strain>
    </source>
</reference>
<organism evidence="4 5">
    <name type="scientific">Zasmidium cellare ATCC 36951</name>
    <dbReference type="NCBI Taxonomy" id="1080233"/>
    <lineage>
        <taxon>Eukaryota</taxon>
        <taxon>Fungi</taxon>
        <taxon>Dikarya</taxon>
        <taxon>Ascomycota</taxon>
        <taxon>Pezizomycotina</taxon>
        <taxon>Dothideomycetes</taxon>
        <taxon>Dothideomycetidae</taxon>
        <taxon>Mycosphaerellales</taxon>
        <taxon>Mycosphaerellaceae</taxon>
        <taxon>Zasmidium</taxon>
    </lineage>
</organism>
<feature type="repeat" description="ANK" evidence="3">
    <location>
        <begin position="1"/>
        <end position="30"/>
    </location>
</feature>
<dbReference type="OrthoDB" id="539213at2759"/>
<feature type="repeat" description="ANK" evidence="3">
    <location>
        <begin position="64"/>
        <end position="96"/>
    </location>
</feature>
<evidence type="ECO:0000313" key="5">
    <source>
        <dbReference type="Proteomes" id="UP000799537"/>
    </source>
</evidence>
<proteinExistence type="predicted"/>
<dbReference type="AlphaFoldDB" id="A0A6A6CJV9"/>
<dbReference type="EMBL" id="ML993597">
    <property type="protein sequence ID" value="KAF2166232.1"/>
    <property type="molecule type" value="Genomic_DNA"/>
</dbReference>
<name>A0A6A6CJV9_ZASCE</name>
<feature type="non-terminal residue" evidence="4">
    <location>
        <position position="1"/>
    </location>
</feature>
<dbReference type="PROSITE" id="PS50088">
    <property type="entry name" value="ANK_REPEAT"/>
    <property type="match status" value="3"/>
</dbReference>
<evidence type="ECO:0000313" key="4">
    <source>
        <dbReference type="EMBL" id="KAF2166232.1"/>
    </source>
</evidence>
<dbReference type="PANTHER" id="PTHR24166:SF48">
    <property type="entry name" value="PROTEIN VAPYRIN"/>
    <property type="match status" value="1"/>
</dbReference>
<dbReference type="InterPro" id="IPR036770">
    <property type="entry name" value="Ankyrin_rpt-contain_sf"/>
</dbReference>
<keyword evidence="2 3" id="KW-0040">ANK repeat</keyword>
<dbReference type="RefSeq" id="XP_033667121.1">
    <property type="nucleotide sequence ID" value="XM_033810260.1"/>
</dbReference>
<dbReference type="SMART" id="SM00248">
    <property type="entry name" value="ANK"/>
    <property type="match status" value="3"/>
</dbReference>
<evidence type="ECO:0000256" key="3">
    <source>
        <dbReference type="PROSITE-ProRule" id="PRU00023"/>
    </source>
</evidence>
<feature type="non-terminal residue" evidence="4">
    <location>
        <position position="105"/>
    </location>
</feature>
<dbReference type="GeneID" id="54563532"/>
<evidence type="ECO:0000256" key="1">
    <source>
        <dbReference type="ARBA" id="ARBA00022737"/>
    </source>
</evidence>
<dbReference type="InterPro" id="IPR002110">
    <property type="entry name" value="Ankyrin_rpt"/>
</dbReference>
<dbReference type="Pfam" id="PF12796">
    <property type="entry name" value="Ank_2"/>
    <property type="match status" value="1"/>
</dbReference>
<dbReference type="Gene3D" id="1.25.40.20">
    <property type="entry name" value="Ankyrin repeat-containing domain"/>
    <property type="match status" value="1"/>
</dbReference>
<keyword evidence="1" id="KW-0677">Repeat</keyword>
<protein>
    <submittedName>
        <fullName evidence="4">Uncharacterized protein</fullName>
    </submittedName>
</protein>
<dbReference type="PANTHER" id="PTHR24166">
    <property type="entry name" value="ROLLING PEBBLES, ISOFORM B"/>
    <property type="match status" value="1"/>
</dbReference>
<evidence type="ECO:0000256" key="2">
    <source>
        <dbReference type="ARBA" id="ARBA00023043"/>
    </source>
</evidence>
<sequence>SPLIGAVWNGHADMVRLLLRAGAFLDAKTSTGMTALHYAVLSQNEEVTTTLLAHDPLVDALDDSEFTPLQLAVREGNILAARVLIEAGADLELQTKAAPTPLLYA</sequence>
<dbReference type="PRINTS" id="PR01415">
    <property type="entry name" value="ANKYRIN"/>
</dbReference>
<gene>
    <name evidence="4" type="ORF">M409DRAFT_32771</name>
</gene>
<dbReference type="Proteomes" id="UP000799537">
    <property type="component" value="Unassembled WGS sequence"/>
</dbReference>
<dbReference type="InterPro" id="IPR050889">
    <property type="entry name" value="Dendritic_Spine_Reg/Scaffold"/>
</dbReference>
<feature type="repeat" description="ANK" evidence="3">
    <location>
        <begin position="31"/>
        <end position="63"/>
    </location>
</feature>
<accession>A0A6A6CJV9</accession>
<dbReference type="PROSITE" id="PS50297">
    <property type="entry name" value="ANK_REP_REGION"/>
    <property type="match status" value="2"/>
</dbReference>